<dbReference type="Proteomes" id="UP000008783">
    <property type="component" value="Unassembled WGS sequence"/>
</dbReference>
<accession>H6QVG3</accession>
<dbReference type="EMBL" id="DS178413">
    <property type="protein sequence ID" value="EHS62946.1"/>
    <property type="molecule type" value="Genomic_DNA"/>
</dbReference>
<protein>
    <submittedName>
        <fullName evidence="2">Uncharacterized protein</fullName>
    </submittedName>
</protein>
<dbReference type="GeneID" id="13540847"/>
<name>H6QVG3_PUCGT</name>
<sequence>MSSDSSSIHPPSPTSASTSAFSSSSSSSSTNTASSTTPAASGRPAKPESTSSHLVRILYRRWGPLEQFHQN</sequence>
<proteinExistence type="predicted"/>
<evidence type="ECO:0000256" key="1">
    <source>
        <dbReference type="SAM" id="MobiDB-lite"/>
    </source>
</evidence>
<feature type="non-terminal residue" evidence="2">
    <location>
        <position position="71"/>
    </location>
</feature>
<gene>
    <name evidence="2" type="ORF">PGTG_22729</name>
</gene>
<dbReference type="InParanoid" id="H6QVG3"/>
<dbReference type="AlphaFoldDB" id="H6QVG3"/>
<keyword evidence="3" id="KW-1185">Reference proteome</keyword>
<dbReference type="VEuPathDB" id="FungiDB:PGTG_22729"/>
<feature type="compositionally biased region" description="Low complexity" evidence="1">
    <location>
        <begin position="1"/>
        <end position="44"/>
    </location>
</feature>
<dbReference type="HOGENOM" id="CLU_2747100_0_0_1"/>
<reference evidence="3" key="1">
    <citation type="journal article" date="2011" name="Proc. Natl. Acad. Sci. U.S.A.">
        <title>Obligate biotrophy features unraveled by the genomic analysis of rust fungi.</title>
        <authorList>
            <person name="Duplessis S."/>
            <person name="Cuomo C.A."/>
            <person name="Lin Y.-C."/>
            <person name="Aerts A."/>
            <person name="Tisserant E."/>
            <person name="Veneault-Fourrey C."/>
            <person name="Joly D.L."/>
            <person name="Hacquard S."/>
            <person name="Amselem J."/>
            <person name="Cantarel B.L."/>
            <person name="Chiu R."/>
            <person name="Coutinho P.M."/>
            <person name="Feau N."/>
            <person name="Field M."/>
            <person name="Frey P."/>
            <person name="Gelhaye E."/>
            <person name="Goldberg J."/>
            <person name="Grabherr M.G."/>
            <person name="Kodira C.D."/>
            <person name="Kohler A."/>
            <person name="Kuees U."/>
            <person name="Lindquist E.A."/>
            <person name="Lucas S.M."/>
            <person name="Mago R."/>
            <person name="Mauceli E."/>
            <person name="Morin E."/>
            <person name="Murat C."/>
            <person name="Pangilinan J.L."/>
            <person name="Park R."/>
            <person name="Pearson M."/>
            <person name="Quesneville H."/>
            <person name="Rouhier N."/>
            <person name="Sakthikumar S."/>
            <person name="Salamov A.A."/>
            <person name="Schmutz J."/>
            <person name="Selles B."/>
            <person name="Shapiro H."/>
            <person name="Tanguay P."/>
            <person name="Tuskan G.A."/>
            <person name="Henrissat B."/>
            <person name="Van de Peer Y."/>
            <person name="Rouze P."/>
            <person name="Ellis J.G."/>
            <person name="Dodds P.N."/>
            <person name="Schein J.E."/>
            <person name="Zhong S."/>
            <person name="Hamelin R.C."/>
            <person name="Grigoriev I.V."/>
            <person name="Szabo L.J."/>
            <person name="Martin F."/>
        </authorList>
    </citation>
    <scope>NUCLEOTIDE SEQUENCE [LARGE SCALE GENOMIC DNA]</scope>
    <source>
        <strain evidence="3">CRL 75-36-700-3 / race SCCL</strain>
    </source>
</reference>
<feature type="region of interest" description="Disordered" evidence="1">
    <location>
        <begin position="1"/>
        <end position="53"/>
    </location>
</feature>
<dbReference type="RefSeq" id="XP_003888501.1">
    <property type="nucleotide sequence ID" value="XM_003888452.1"/>
</dbReference>
<evidence type="ECO:0000313" key="3">
    <source>
        <dbReference type="Proteomes" id="UP000008783"/>
    </source>
</evidence>
<dbReference type="KEGG" id="pgr:PGTG_22729"/>
<evidence type="ECO:0000313" key="2">
    <source>
        <dbReference type="EMBL" id="EHS62946.1"/>
    </source>
</evidence>
<organism evidence="2 3">
    <name type="scientific">Puccinia graminis f. sp. tritici (strain CRL 75-36-700-3 / race SCCL)</name>
    <name type="common">Black stem rust fungus</name>
    <dbReference type="NCBI Taxonomy" id="418459"/>
    <lineage>
        <taxon>Eukaryota</taxon>
        <taxon>Fungi</taxon>
        <taxon>Dikarya</taxon>
        <taxon>Basidiomycota</taxon>
        <taxon>Pucciniomycotina</taxon>
        <taxon>Pucciniomycetes</taxon>
        <taxon>Pucciniales</taxon>
        <taxon>Pucciniaceae</taxon>
        <taxon>Puccinia</taxon>
    </lineage>
</organism>